<sequence>MDANVQAAGGIIGLGQEMFSYVVILGGLGAMALGIIIGLRTSWKVGIGAGIATFFGGILFSVLIYNAVAFRDMGVQEVRDRTGYTPSIYAG</sequence>
<keyword evidence="1" id="KW-0614">Plasmid</keyword>
<keyword evidence="2" id="KW-1185">Reference proteome</keyword>
<proteinExistence type="predicted"/>
<geneLocation type="plasmid" evidence="1 2">
    <name>unnamed1</name>
</geneLocation>
<dbReference type="EMBL" id="CP081674">
    <property type="protein sequence ID" value="QZH69458.1"/>
    <property type="molecule type" value="Genomic_DNA"/>
</dbReference>
<dbReference type="Proteomes" id="UP000825598">
    <property type="component" value="Plasmid unnamed1"/>
</dbReference>
<accession>A0ACD1FQV6</accession>
<evidence type="ECO:0000313" key="1">
    <source>
        <dbReference type="EMBL" id="QZH69458.1"/>
    </source>
</evidence>
<gene>
    <name evidence="1" type="ORF">K6L26_30460</name>
</gene>
<organism evidence="1 2">
    <name type="scientific">Mycolicibacterium farcinogenes</name>
    <name type="common">Mycobacterium farcinogenes</name>
    <dbReference type="NCBI Taxonomy" id="1802"/>
    <lineage>
        <taxon>Bacteria</taxon>
        <taxon>Bacillati</taxon>
        <taxon>Actinomycetota</taxon>
        <taxon>Actinomycetes</taxon>
        <taxon>Mycobacteriales</taxon>
        <taxon>Mycobacteriaceae</taxon>
        <taxon>Mycolicibacterium</taxon>
    </lineage>
</organism>
<name>A0ACD1FQV6_MYCFR</name>
<protein>
    <submittedName>
        <fullName evidence="1">Uncharacterized protein</fullName>
    </submittedName>
</protein>
<reference evidence="1" key="1">
    <citation type="submission" date="2021-07" db="EMBL/GenBank/DDBJ databases">
        <title>Complete Genome Sequences of Mycobacterium farcinogenes Isolated from Clinical Specimens from Patients in Thailand.</title>
        <authorList>
            <person name="Sodsai P."/>
        </authorList>
    </citation>
    <scope>NUCLEOTIDE SEQUENCE</scope>
    <source>
        <strain evidence="1">BKK/CU-MFGFA-001</strain>
    </source>
</reference>
<evidence type="ECO:0000313" key="2">
    <source>
        <dbReference type="Proteomes" id="UP000825598"/>
    </source>
</evidence>